<reference evidence="3 4" key="1">
    <citation type="submission" date="2022-06" db="EMBL/GenBank/DDBJ databases">
        <title>Paraconexibacter antarcticus.</title>
        <authorList>
            <person name="Kim C.S."/>
        </authorList>
    </citation>
    <scope>NUCLEOTIDE SEQUENCE [LARGE SCALE GENOMIC DNA]</scope>
    <source>
        <strain evidence="3 4">02-257</strain>
    </source>
</reference>
<protein>
    <recommendedName>
        <fullName evidence="2">ARG and Rhodanese-Phosphatase-superfamily-associated domain-containing protein</fullName>
    </recommendedName>
</protein>
<gene>
    <name evidence="3" type="ORF">NBH00_03070</name>
</gene>
<feature type="compositionally biased region" description="Basic residues" evidence="1">
    <location>
        <begin position="321"/>
        <end position="330"/>
    </location>
</feature>
<dbReference type="EMBL" id="CP098502">
    <property type="protein sequence ID" value="UTI65198.1"/>
    <property type="molecule type" value="Genomic_DNA"/>
</dbReference>
<keyword evidence="4" id="KW-1185">Reference proteome</keyword>
<dbReference type="Proteomes" id="UP001056035">
    <property type="component" value="Chromosome"/>
</dbReference>
<proteinExistence type="predicted"/>
<name>A0ABY5DT53_9ACTN</name>
<evidence type="ECO:0000313" key="3">
    <source>
        <dbReference type="EMBL" id="UTI65198.1"/>
    </source>
</evidence>
<dbReference type="RefSeq" id="WP_254571885.1">
    <property type="nucleotide sequence ID" value="NZ_CP098502.1"/>
</dbReference>
<dbReference type="Pfam" id="PF20208">
    <property type="entry name" value="ARPP-1"/>
    <property type="match status" value="1"/>
</dbReference>
<evidence type="ECO:0000256" key="1">
    <source>
        <dbReference type="SAM" id="MobiDB-lite"/>
    </source>
</evidence>
<evidence type="ECO:0000313" key="4">
    <source>
        <dbReference type="Proteomes" id="UP001056035"/>
    </source>
</evidence>
<organism evidence="3 4">
    <name type="scientific">Paraconexibacter antarcticus</name>
    <dbReference type="NCBI Taxonomy" id="2949664"/>
    <lineage>
        <taxon>Bacteria</taxon>
        <taxon>Bacillati</taxon>
        <taxon>Actinomycetota</taxon>
        <taxon>Thermoleophilia</taxon>
        <taxon>Solirubrobacterales</taxon>
        <taxon>Paraconexibacteraceae</taxon>
        <taxon>Paraconexibacter</taxon>
    </lineage>
</organism>
<evidence type="ECO:0000259" key="2">
    <source>
        <dbReference type="Pfam" id="PF20208"/>
    </source>
</evidence>
<feature type="domain" description="ARG and Rhodanese-Phosphatase-superfamily-associated" evidence="2">
    <location>
        <begin position="10"/>
        <end position="310"/>
    </location>
</feature>
<dbReference type="InterPro" id="IPR046699">
    <property type="entry name" value="ARPP-1"/>
</dbReference>
<feature type="region of interest" description="Disordered" evidence="1">
    <location>
        <begin position="311"/>
        <end position="330"/>
    </location>
</feature>
<sequence length="330" mass="34420">MPAPVLTAEIRVGAPQTSGALTVFPLFAAGAPRLEYRSFAQAAAEGFVVRELKDGASVNDLVVHNPLGVAVLLYDGEEVSGAQQNRTLDRSVLVPAGAEMTVPVSCVEAGRWDGARHDESFSPAPQAAYPSLRAMKHRQVTTAVSFGAEARADQSAVWDEVAAKSARRGAHSPTGAMADVFDHDRGAIDAMVAAVARQDGQVGAVAAVHGGVAVLDYVSRSDVWAALHGPLVQGYALDALDARGPGLATVVGENIDTAWVQDWVDGFLHPVEATTRRAAGLGEDVALGHGMGATGTALCLDGELIQLSGFPPVIEDGPRGSRIRRPSPRR</sequence>
<accession>A0ABY5DT53</accession>